<feature type="transmembrane region" description="Helical" evidence="1">
    <location>
        <begin position="33"/>
        <end position="52"/>
    </location>
</feature>
<accession>A0LVP5</accession>
<evidence type="ECO:0000256" key="1">
    <source>
        <dbReference type="SAM" id="Phobius"/>
    </source>
</evidence>
<keyword evidence="4" id="KW-1185">Reference proteome</keyword>
<feature type="domain" description="Putative Flp pilus-assembly TadG-like N-terminal" evidence="2">
    <location>
        <begin position="31"/>
        <end position="77"/>
    </location>
</feature>
<dbReference type="InterPro" id="IPR028087">
    <property type="entry name" value="Tad_N"/>
</dbReference>
<dbReference type="InParanoid" id="A0LVP5"/>
<evidence type="ECO:0000259" key="2">
    <source>
        <dbReference type="Pfam" id="PF13400"/>
    </source>
</evidence>
<reference evidence="3 4" key="1">
    <citation type="journal article" date="2009" name="Genome Res.">
        <title>Complete genome of the cellulolytic thermophile Acidothermus cellulolyticus 11B provides insights into its ecophysiological and evolutionary adaptations.</title>
        <authorList>
            <person name="Barabote R.D."/>
            <person name="Xie G."/>
            <person name="Leu D.H."/>
            <person name="Normand P."/>
            <person name="Necsulea A."/>
            <person name="Daubin V."/>
            <person name="Medigue C."/>
            <person name="Adney W.S."/>
            <person name="Xu X.C."/>
            <person name="Lapidus A."/>
            <person name="Parales R.E."/>
            <person name="Detter C."/>
            <person name="Pujic P."/>
            <person name="Bruce D."/>
            <person name="Lavire C."/>
            <person name="Challacombe J.F."/>
            <person name="Brettin T.S."/>
            <person name="Berry A.M."/>
        </authorList>
    </citation>
    <scope>NUCLEOTIDE SEQUENCE [LARGE SCALE GENOMIC DNA]</scope>
    <source>
        <strain evidence="4">ATCC 43068 / DSM 8971 / 11B</strain>
    </source>
</reference>
<evidence type="ECO:0000313" key="4">
    <source>
        <dbReference type="Proteomes" id="UP000008221"/>
    </source>
</evidence>
<sequence>MSGPGMAGNRAIVRSARVRGKSASQCRDDGGQISLLIVFFGLVILGFTTVIVDLSTVFLAQRVLQATADGAALTAAQHVSLAGAYTTELAEWLPLSDAEVYAAVADYVGEPGRAPQSCRSGTLSITAATLDATDRTVSVSLSCTVSLPIVNVITGSWWRGVPIARHADARLLVLPSG</sequence>
<dbReference type="HOGENOM" id="CLU_1514730_0_0_11"/>
<dbReference type="KEGG" id="ace:Acel_1733"/>
<name>A0LVP5_ACIC1</name>
<organism evidence="3 4">
    <name type="scientific">Acidothermus cellulolyticus (strain ATCC 43068 / DSM 8971 / 11B)</name>
    <dbReference type="NCBI Taxonomy" id="351607"/>
    <lineage>
        <taxon>Bacteria</taxon>
        <taxon>Bacillati</taxon>
        <taxon>Actinomycetota</taxon>
        <taxon>Actinomycetes</taxon>
        <taxon>Acidothermales</taxon>
        <taxon>Acidothermaceae</taxon>
        <taxon>Acidothermus</taxon>
    </lineage>
</organism>
<dbReference type="eggNOG" id="ENOG50335SP">
    <property type="taxonomic scope" value="Bacteria"/>
</dbReference>
<keyword evidence="1" id="KW-0812">Transmembrane</keyword>
<dbReference type="Proteomes" id="UP000008221">
    <property type="component" value="Chromosome"/>
</dbReference>
<keyword evidence="1" id="KW-1133">Transmembrane helix</keyword>
<gene>
    <name evidence="3" type="ordered locus">Acel_1733</name>
</gene>
<evidence type="ECO:0000313" key="3">
    <source>
        <dbReference type="EMBL" id="ABK53505.1"/>
    </source>
</evidence>
<proteinExistence type="predicted"/>
<dbReference type="STRING" id="351607.Acel_1733"/>
<protein>
    <recommendedName>
        <fullName evidence="2">Putative Flp pilus-assembly TadG-like N-terminal domain-containing protein</fullName>
    </recommendedName>
</protein>
<dbReference type="AlphaFoldDB" id="A0LVP5"/>
<keyword evidence="1" id="KW-0472">Membrane</keyword>
<dbReference type="EMBL" id="CP000481">
    <property type="protein sequence ID" value="ABK53505.1"/>
    <property type="molecule type" value="Genomic_DNA"/>
</dbReference>
<dbReference type="Pfam" id="PF13400">
    <property type="entry name" value="Tad"/>
    <property type="match status" value="1"/>
</dbReference>
<dbReference type="RefSeq" id="WP_011720568.1">
    <property type="nucleotide sequence ID" value="NC_008578.1"/>
</dbReference>